<feature type="region of interest" description="Disordered" evidence="1">
    <location>
        <begin position="122"/>
        <end position="163"/>
    </location>
</feature>
<feature type="region of interest" description="Disordered" evidence="1">
    <location>
        <begin position="239"/>
        <end position="323"/>
    </location>
</feature>
<dbReference type="Proteomes" id="UP001642405">
    <property type="component" value="Unassembled WGS sequence"/>
</dbReference>
<feature type="region of interest" description="Disordered" evidence="1">
    <location>
        <begin position="406"/>
        <end position="429"/>
    </location>
</feature>
<dbReference type="EMBL" id="CAWUHB010000029">
    <property type="protein sequence ID" value="CAK7224113.1"/>
    <property type="molecule type" value="Genomic_DNA"/>
</dbReference>
<comment type="caution">
    <text evidence="2">The sequence shown here is derived from an EMBL/GenBank/DDBJ whole genome shotgun (WGS) entry which is preliminary data.</text>
</comment>
<keyword evidence="3" id="KW-1185">Reference proteome</keyword>
<accession>A0ABP0BWP5</accession>
<feature type="region of interest" description="Disordered" evidence="1">
    <location>
        <begin position="36"/>
        <end position="90"/>
    </location>
</feature>
<feature type="compositionally biased region" description="Polar residues" evidence="1">
    <location>
        <begin position="73"/>
        <end position="82"/>
    </location>
</feature>
<feature type="compositionally biased region" description="Basic residues" evidence="1">
    <location>
        <begin position="37"/>
        <end position="60"/>
    </location>
</feature>
<feature type="compositionally biased region" description="Low complexity" evidence="1">
    <location>
        <begin position="240"/>
        <end position="249"/>
    </location>
</feature>
<proteinExistence type="predicted"/>
<feature type="compositionally biased region" description="Polar residues" evidence="1">
    <location>
        <begin position="408"/>
        <end position="429"/>
    </location>
</feature>
<feature type="compositionally biased region" description="Low complexity" evidence="1">
    <location>
        <begin position="263"/>
        <end position="276"/>
    </location>
</feature>
<feature type="region of interest" description="Disordered" evidence="1">
    <location>
        <begin position="495"/>
        <end position="525"/>
    </location>
</feature>
<evidence type="ECO:0000256" key="1">
    <source>
        <dbReference type="SAM" id="MobiDB-lite"/>
    </source>
</evidence>
<reference evidence="2 3" key="1">
    <citation type="submission" date="2024-01" db="EMBL/GenBank/DDBJ databases">
        <authorList>
            <person name="Allen C."/>
            <person name="Tagirdzhanova G."/>
        </authorList>
    </citation>
    <scope>NUCLEOTIDE SEQUENCE [LARGE SCALE GENOMIC DNA]</scope>
</reference>
<protein>
    <submittedName>
        <fullName evidence="2">Uncharacterized protein</fullName>
    </submittedName>
</protein>
<name>A0ABP0BWP5_9PEZI</name>
<organism evidence="2 3">
    <name type="scientific">Sporothrix curviconia</name>
    <dbReference type="NCBI Taxonomy" id="1260050"/>
    <lineage>
        <taxon>Eukaryota</taxon>
        <taxon>Fungi</taxon>
        <taxon>Dikarya</taxon>
        <taxon>Ascomycota</taxon>
        <taxon>Pezizomycotina</taxon>
        <taxon>Sordariomycetes</taxon>
        <taxon>Sordariomycetidae</taxon>
        <taxon>Ophiostomatales</taxon>
        <taxon>Ophiostomataceae</taxon>
        <taxon>Sporothrix</taxon>
    </lineage>
</organism>
<gene>
    <name evidence="2" type="ORF">SCUCBS95973_005409</name>
</gene>
<evidence type="ECO:0000313" key="2">
    <source>
        <dbReference type="EMBL" id="CAK7224113.1"/>
    </source>
</evidence>
<evidence type="ECO:0000313" key="3">
    <source>
        <dbReference type="Proteomes" id="UP001642405"/>
    </source>
</evidence>
<sequence length="525" mass="56348">MEFKAKSDVTAKGKLEVYENWYKANEIERLLAERMSIKAKGRAPRRSRAPAAPRKPRARKSTSAIESIKSDATADSSCRTPSNLPPLAHWNTAPVARSSDYPAIRDSPYLVGSLYNTPVPARQQSSYPYHDEASGGSLAIKRDPFGPSPALGTAPPSEAGSAFGAGFTEDDLLQANKLKGIVWPGMDLFDSATPDQKRKRNQRKDVAALDLLKVTSENVTATETVWGPEGNMRKERDIYASPSSAEGSPPSTPPPRKRKSRARPSNSSTLTSVSASIAEGSQGDLPTTKGTGRLPGGLPKSRTARVTASAAGSEDKSKDGTSTTSIEDAVYALAGHNPRSTFNVYYDGSTTTAVDPQTALANGNHDNSFDQAGLHTRPALQQLDPNMSMAENSPYFKHSAPPGHFFDNGSQSPHTSYRSTQQAPYASGYQGMSNNTLNPLCSQPRSGGSIYPQFENPMFSGNTGGTNDGSTASFHGANNRRMGYNNFGIDANSSPFGYNDQRDPNIREGSYTDPSFQGSGRLFEL</sequence>